<name>A0A398B276_9BACI</name>
<evidence type="ECO:0000313" key="4">
    <source>
        <dbReference type="Proteomes" id="UP000266016"/>
    </source>
</evidence>
<organism evidence="3 4">
    <name type="scientific">Peribacillus asahii</name>
    <dbReference type="NCBI Taxonomy" id="228899"/>
    <lineage>
        <taxon>Bacteria</taxon>
        <taxon>Bacillati</taxon>
        <taxon>Bacillota</taxon>
        <taxon>Bacilli</taxon>
        <taxon>Bacillales</taxon>
        <taxon>Bacillaceae</taxon>
        <taxon>Peribacillus</taxon>
    </lineage>
</organism>
<dbReference type="InterPro" id="IPR059106">
    <property type="entry name" value="WHD_MalT"/>
</dbReference>
<reference evidence="3 4" key="1">
    <citation type="submission" date="2018-08" db="EMBL/GenBank/DDBJ databases">
        <title>Bacillus jemisoniae sp. nov., Bacillus chryseoplanitiae sp. nov., Bacillus resnikiae sp. nov., and Bacillus frankliniae sp. nov., isolated from Viking spacecraft and associated surfaces.</title>
        <authorList>
            <person name="Seuylemezian A."/>
            <person name="Vaishampayan P."/>
        </authorList>
    </citation>
    <scope>NUCLEOTIDE SEQUENCE [LARGE SCALE GENOMIC DNA]</scope>
    <source>
        <strain evidence="3 4">MA001</strain>
    </source>
</reference>
<keyword evidence="4" id="KW-1185">Reference proteome</keyword>
<dbReference type="SMART" id="SM01043">
    <property type="entry name" value="BTAD"/>
    <property type="match status" value="1"/>
</dbReference>
<protein>
    <submittedName>
        <fullName evidence="3">Transcriptional regulator</fullName>
    </submittedName>
</protein>
<dbReference type="Pfam" id="PF25873">
    <property type="entry name" value="WHD_MalT"/>
    <property type="match status" value="1"/>
</dbReference>
<dbReference type="EMBL" id="QWVS01000028">
    <property type="protein sequence ID" value="RID84059.1"/>
    <property type="molecule type" value="Genomic_DNA"/>
</dbReference>
<accession>A0A398B276</accession>
<dbReference type="InterPro" id="IPR005158">
    <property type="entry name" value="BTAD"/>
</dbReference>
<proteinExistence type="predicted"/>
<evidence type="ECO:0000256" key="1">
    <source>
        <dbReference type="ARBA" id="ARBA00022737"/>
    </source>
</evidence>
<dbReference type="Pfam" id="PF03704">
    <property type="entry name" value="BTAD"/>
    <property type="match status" value="1"/>
</dbReference>
<dbReference type="Pfam" id="PF24883">
    <property type="entry name" value="NPHP3_N"/>
    <property type="match status" value="1"/>
</dbReference>
<dbReference type="RefSeq" id="WP_119117911.1">
    <property type="nucleotide sequence ID" value="NZ_QWVS01000028.1"/>
</dbReference>
<comment type="caution">
    <text evidence="3">The sequence shown here is derived from an EMBL/GenBank/DDBJ whole genome shotgun (WGS) entry which is preliminary data.</text>
</comment>
<dbReference type="Gene3D" id="1.10.10.10">
    <property type="entry name" value="Winged helix-like DNA-binding domain superfamily/Winged helix DNA-binding domain"/>
    <property type="match status" value="1"/>
</dbReference>
<dbReference type="InterPro" id="IPR027417">
    <property type="entry name" value="P-loop_NTPase"/>
</dbReference>
<evidence type="ECO:0000313" key="3">
    <source>
        <dbReference type="EMBL" id="RID84059.1"/>
    </source>
</evidence>
<dbReference type="SUPFAM" id="SSF48452">
    <property type="entry name" value="TPR-like"/>
    <property type="match status" value="3"/>
</dbReference>
<dbReference type="InterPro" id="IPR056884">
    <property type="entry name" value="NPHP3-like_N"/>
</dbReference>
<gene>
    <name evidence="3" type="ORF">D1953_14530</name>
</gene>
<dbReference type="InterPro" id="IPR011990">
    <property type="entry name" value="TPR-like_helical_dom_sf"/>
</dbReference>
<sequence length="1085" mass="127510">MKPLAVISTKLKPPMIREPKIRRAGLYRKLKQINQYPLTIIHAGAGYGKSTALALFVQDVKEKVCWYDVSSQDDDFFQFYQYMIHSIQQLYPSFGQVLLERAYASIPFSKTDELVEWSALFINELAALSEEVIVIIDNFHHVEKSMSIQLFMEYLINYYPSNLHLVLSSRNKPQWNWIPRLKMNGHMLEINQDYLALTKEEAELLFIDFYHLTLCDEELTRIFQLTEGWAIALEVVAQQLMEGTHLHEIITNCSSYLDDFFQYITLEVLGNHSSTVQSFLEQTSILEELSPEACNYILNIENAQEMLQYLNLQNLFIVSTSHQQYRYHPLFQELLENRCKDMQSDRFFQLNKRAARYYENRGLFERSLYHLEKLVDFGGMARILHMHGMSMLKKGKIHYLLEKVTALPEIEKDEHYLLWLIEAEVMRLCSQYERAEFCYNRLIFFSRQYDDKQIISRAHEGKARIYLDTLQPGKAERHLQAAIQLRENSYDVDEEEIAELHQLLVENLINSGKTNQAEQWLTRIKKINTSKNGNLLARLYLRTGRLMMAKEILQERQKEYSFNQETHIPQFHRETELILSLVETYIGNAEESKRLAQAAIGHGIQLKSSYIEACGWIRMGHAIQLLSVYDPALSIQCYETALTIMGDIKNSRGKAEPYLGLCLYYAGRKDDKQAVEYGRLALEETEQVHDQWLTAYIRLSIAIAYVYTESWTMAEQELDEAEQLFWQCGDAYGLTLVTLWKVQLAYSVSSWHVFEQECIKLFQKIQLGQYEYLLLKRTLYGPVDVQQFVPILLEAQKRNIGQPFVSKTLKELGYHDLLTHPGYTLKISTLGQFKVLLGNQEVKDKGWQRGKAKELFQLFLTKRNKLLQKREIIEILWPEQDEKTADRDFKVALNALNSVLEPERKARSQSFFIKRVGSSYGINDQSAYMLDTTMFEQWMLSGLEERNQKQAKEYLKRGLTLYKGDYLPERKFHDWCLNERERLLVLFLRGAERYAQLSIVTEAYHEAIYWCEKILEKDRTWEEAYRLLMYCYYMHNNRPQSLKWYKKCCDMLQEEIGVEPLAATKEMYKMIMEATDIILSETDSI</sequence>
<dbReference type="Gene3D" id="3.40.50.300">
    <property type="entry name" value="P-loop containing nucleotide triphosphate hydrolases"/>
    <property type="match status" value="1"/>
</dbReference>
<feature type="domain" description="Bacterial transcriptional activator" evidence="2">
    <location>
        <begin position="930"/>
        <end position="1072"/>
    </location>
</feature>
<evidence type="ECO:0000259" key="2">
    <source>
        <dbReference type="SMART" id="SM01043"/>
    </source>
</evidence>
<dbReference type="Proteomes" id="UP000266016">
    <property type="component" value="Unassembled WGS sequence"/>
</dbReference>
<dbReference type="Gene3D" id="1.25.40.10">
    <property type="entry name" value="Tetratricopeptide repeat domain"/>
    <property type="match status" value="3"/>
</dbReference>
<dbReference type="InterPro" id="IPR051677">
    <property type="entry name" value="AfsR-DnrI-RedD_regulator"/>
</dbReference>
<dbReference type="AlphaFoldDB" id="A0A398B276"/>
<dbReference type="InterPro" id="IPR036388">
    <property type="entry name" value="WH-like_DNA-bd_sf"/>
</dbReference>
<dbReference type="PANTHER" id="PTHR35807">
    <property type="entry name" value="TRANSCRIPTIONAL REGULATOR REDD-RELATED"/>
    <property type="match status" value="1"/>
</dbReference>
<dbReference type="SUPFAM" id="SSF52540">
    <property type="entry name" value="P-loop containing nucleoside triphosphate hydrolases"/>
    <property type="match status" value="1"/>
</dbReference>
<keyword evidence="1" id="KW-0677">Repeat</keyword>
<dbReference type="PANTHER" id="PTHR35807:SF2">
    <property type="entry name" value="TRANSCRIPTIONAL ACTIVATOR DOMAIN"/>
    <property type="match status" value="1"/>
</dbReference>